<evidence type="ECO:0000313" key="2">
    <source>
        <dbReference type="EMBL" id="RNF02773.1"/>
    </source>
</evidence>
<dbReference type="PANTHER" id="PTHR40744:SF1">
    <property type="entry name" value="SODIUM STIBOGLUCONATE RESISTANCE PROTEIN"/>
    <property type="match status" value="1"/>
</dbReference>
<evidence type="ECO:0000256" key="1">
    <source>
        <dbReference type="SAM" id="MobiDB-lite"/>
    </source>
</evidence>
<dbReference type="AlphaFoldDB" id="A0A422NBD1"/>
<organism evidence="2 3">
    <name type="scientific">Trypanosoma rangeli</name>
    <dbReference type="NCBI Taxonomy" id="5698"/>
    <lineage>
        <taxon>Eukaryota</taxon>
        <taxon>Discoba</taxon>
        <taxon>Euglenozoa</taxon>
        <taxon>Kinetoplastea</taxon>
        <taxon>Metakinetoplastina</taxon>
        <taxon>Trypanosomatida</taxon>
        <taxon>Trypanosomatidae</taxon>
        <taxon>Trypanosoma</taxon>
        <taxon>Herpetosoma</taxon>
    </lineage>
</organism>
<name>A0A422NBD1_TRYRA</name>
<evidence type="ECO:0000313" key="3">
    <source>
        <dbReference type="Proteomes" id="UP000283634"/>
    </source>
</evidence>
<reference evidence="2 3" key="1">
    <citation type="journal article" date="2018" name="BMC Genomics">
        <title>Genomic comparison of Trypanosoma conorhini and Trypanosoma rangeli to Trypanosoma cruzi strains of high and low virulence.</title>
        <authorList>
            <person name="Bradwell K.R."/>
            <person name="Koparde V.N."/>
            <person name="Matveyev A.V."/>
            <person name="Serrano M.G."/>
            <person name="Alves J.M."/>
            <person name="Parikh H."/>
            <person name="Huang B."/>
            <person name="Lee V."/>
            <person name="Espinosa-Alvarez O."/>
            <person name="Ortiz P.A."/>
            <person name="Costa-Martins A.G."/>
            <person name="Teixeira M.M."/>
            <person name="Buck G.A."/>
        </authorList>
    </citation>
    <scope>NUCLEOTIDE SEQUENCE [LARGE SCALE GENOMIC DNA]</scope>
    <source>
        <strain evidence="2 3">AM80</strain>
    </source>
</reference>
<dbReference type="OrthoDB" id="251507at2759"/>
<dbReference type="OMA" id="QYLRLHW"/>
<dbReference type="PANTHER" id="PTHR40744">
    <property type="entry name" value="SODIUM STIBOGLUCONATE RESISTANCE PROTEIN-RELATED"/>
    <property type="match status" value="1"/>
</dbReference>
<sequence length="520" mass="59161">MGTGASAINSCHSRLYQEGYKSLLEGRYTYAEIYYDQAIEKHEGHYFWTSLGGLIDWERRRKHTLGQNKSDTKQRKELPQDEVTEEGAYPEVVKKADDDNELDVEMEEAGASEPRGIEIPLDSRLEAILEYIQLRSDIVDSYLMASRYEEAAAHLDVIISHTRVFVQFLRYARETEVEVSSEDNTTNNPLEMGAGVGGAANGGGENIRLRLNALIGNDLERESILDCLEQYLRLHWASAMANSVYASSERFKEGKGEKKRKKDLDAAVLACSKVHQELYNVALRRAKSLTNTVVLNFIEAAMEDMDAESTTTSITSENYTNSKGKPRVNTFFDNSDNKQIQNKNNGILDLVMKRGEECPIKVSLQKMHERRSLCREVPAPQQASTLRYISWIDDDIRRVVPSTNYHLEIQCGMVDEKQKKQLQKRSLKFVAQKHCNYNDRVLLGKSFDEENALLLFPVFLIQADVQFQLGAATKGIKNLELVEKLSTQLYGIDSVERQSIMRSVMESRKRGGSLFMMFED</sequence>
<proteinExistence type="predicted"/>
<dbReference type="GeneID" id="40330157"/>
<dbReference type="EMBL" id="MKGL01000219">
    <property type="protein sequence ID" value="RNF02773.1"/>
    <property type="molecule type" value="Genomic_DNA"/>
</dbReference>
<dbReference type="Proteomes" id="UP000283634">
    <property type="component" value="Unassembled WGS sequence"/>
</dbReference>
<feature type="compositionally biased region" description="Basic and acidic residues" evidence="1">
    <location>
        <begin position="70"/>
        <end position="79"/>
    </location>
</feature>
<keyword evidence="3" id="KW-1185">Reference proteome</keyword>
<gene>
    <name evidence="2" type="ORF">TraAM80_06224</name>
</gene>
<accession>A0A422NBD1</accession>
<protein>
    <submittedName>
        <fullName evidence="2">Sodium stibogluconate resistance protein</fullName>
    </submittedName>
</protein>
<feature type="region of interest" description="Disordered" evidence="1">
    <location>
        <begin position="66"/>
        <end position="88"/>
    </location>
</feature>
<dbReference type="RefSeq" id="XP_029237112.1">
    <property type="nucleotide sequence ID" value="XM_029383076.1"/>
</dbReference>
<comment type="caution">
    <text evidence="2">The sequence shown here is derived from an EMBL/GenBank/DDBJ whole genome shotgun (WGS) entry which is preliminary data.</text>
</comment>